<accession>A0A9J5YMK3</accession>
<organism evidence="1 2">
    <name type="scientific">Solanum commersonii</name>
    <name type="common">Commerson's wild potato</name>
    <name type="synonym">Commerson's nightshade</name>
    <dbReference type="NCBI Taxonomy" id="4109"/>
    <lineage>
        <taxon>Eukaryota</taxon>
        <taxon>Viridiplantae</taxon>
        <taxon>Streptophyta</taxon>
        <taxon>Embryophyta</taxon>
        <taxon>Tracheophyta</taxon>
        <taxon>Spermatophyta</taxon>
        <taxon>Magnoliopsida</taxon>
        <taxon>eudicotyledons</taxon>
        <taxon>Gunneridae</taxon>
        <taxon>Pentapetalae</taxon>
        <taxon>asterids</taxon>
        <taxon>lamiids</taxon>
        <taxon>Solanales</taxon>
        <taxon>Solanaceae</taxon>
        <taxon>Solanoideae</taxon>
        <taxon>Solaneae</taxon>
        <taxon>Solanum</taxon>
    </lineage>
</organism>
<dbReference type="AlphaFoldDB" id="A0A9J5YMK3"/>
<dbReference type="InterPro" id="IPR008949">
    <property type="entry name" value="Isoprenoid_synthase_dom_sf"/>
</dbReference>
<comment type="caution">
    <text evidence="1">The sequence shown here is derived from an EMBL/GenBank/DDBJ whole genome shotgun (WGS) entry which is preliminary data.</text>
</comment>
<keyword evidence="2" id="KW-1185">Reference proteome</keyword>
<evidence type="ECO:0000313" key="1">
    <source>
        <dbReference type="EMBL" id="KAG5601189.1"/>
    </source>
</evidence>
<dbReference type="Gene3D" id="1.10.600.10">
    <property type="entry name" value="Farnesyl Diphosphate Synthase"/>
    <property type="match status" value="1"/>
</dbReference>
<dbReference type="Proteomes" id="UP000824120">
    <property type="component" value="Chromosome 6"/>
</dbReference>
<dbReference type="OrthoDB" id="1877784at2759"/>
<gene>
    <name evidence="1" type="ORF">H5410_032559</name>
</gene>
<evidence type="ECO:0008006" key="3">
    <source>
        <dbReference type="Google" id="ProtNLM"/>
    </source>
</evidence>
<proteinExistence type="predicted"/>
<evidence type="ECO:0000313" key="2">
    <source>
        <dbReference type="Proteomes" id="UP000824120"/>
    </source>
</evidence>
<dbReference type="SUPFAM" id="SSF48576">
    <property type="entry name" value="Terpenoid synthases"/>
    <property type="match status" value="1"/>
</dbReference>
<reference evidence="1 2" key="1">
    <citation type="submission" date="2020-09" db="EMBL/GenBank/DDBJ databases">
        <title>De no assembly of potato wild relative species, Solanum commersonii.</title>
        <authorList>
            <person name="Cho K."/>
        </authorList>
    </citation>
    <scope>NUCLEOTIDE SEQUENCE [LARGE SCALE GENOMIC DNA]</scope>
    <source>
        <strain evidence="1">LZ3.2</strain>
        <tissue evidence="1">Leaf</tissue>
    </source>
</reference>
<protein>
    <recommendedName>
        <fullName evidence="3">Sesquiterpene synthase</fullName>
    </recommendedName>
</protein>
<dbReference type="EMBL" id="JACXVP010000006">
    <property type="protein sequence ID" value="KAG5601189.1"/>
    <property type="molecule type" value="Genomic_DNA"/>
</dbReference>
<name>A0A9J5YMK3_SOLCO</name>
<sequence length="94" mass="10697">MKTCCFNNDCYIKEYGASKEEACIEMQKEVTNAWKDINKEFLLTRKVPFFILEQALNSARLVDTVYGGGHDGYTNSNCKTKNLITSLFVESVNI</sequence>